<name>A0A076F9E2_9BACT</name>
<dbReference type="HOGENOM" id="CLU_005440_0_0_7"/>
<dbReference type="PANTHER" id="PTHR44757:SF2">
    <property type="entry name" value="BIOFILM ARCHITECTURE MAINTENANCE PROTEIN MBAA"/>
    <property type="match status" value="1"/>
</dbReference>
<evidence type="ECO:0000259" key="2">
    <source>
        <dbReference type="PROSITE" id="PS50112"/>
    </source>
</evidence>
<dbReference type="Gene3D" id="3.20.20.450">
    <property type="entry name" value="EAL domain"/>
    <property type="match status" value="1"/>
</dbReference>
<keyword evidence="1" id="KW-0472">Membrane</keyword>
<dbReference type="InterPro" id="IPR001610">
    <property type="entry name" value="PAC"/>
</dbReference>
<dbReference type="NCBIfam" id="TIGR00229">
    <property type="entry name" value="sensory_box"/>
    <property type="match status" value="3"/>
</dbReference>
<keyword evidence="7" id="KW-1185">Reference proteome</keyword>
<dbReference type="Gene3D" id="3.30.70.270">
    <property type="match status" value="1"/>
</dbReference>
<dbReference type="KEGG" id="caj:CIG1485E_0427"/>
<dbReference type="Pfam" id="PF08447">
    <property type="entry name" value="PAS_3"/>
    <property type="match status" value="1"/>
</dbReference>
<sequence length="1370" mass="158102">MKVDKIRDSFSSGLLKRAYLISIISIFAIVFLLFFVFSSKVEKLEDELKANNLYYMTNVINQINYVYHDLSVISQEDLLAYKFEEIVAKNGAVMSIYLINDKLDILASINHSGNKLDKFQIEHHKKEFESKDTFISKFYYYNDDISFYIYIPTTNNKAFIVEMDAKELVKNMLAYSKRKNGFLIDSDGFMLPGDKGYSVYDDFDLDILWKTTKHSIAITTKNDRFCFYHIYFNEALNLGIVSRKSVFEFFSTDLALITCLFLILALVCFIVLDLFLFFKYRIIAQVDGLQKLLNGLKIGEIPAKVINYDQKFSNISNNILNLYLNQVIAKNDLRDYKGQYSLIFQKSNINILFVDAKNGNIIDASQAAIDFYGYEKTELIAMNIFDLQITNQYDESYNKISSVYGCDSIVCNHRLSNGDIRIVRISSTIITTNFNSFYFMIVWDITDEQKKIDNINSEKVFLELSPILIVSFELDDIWKVVQISNNVQSILGYKLEDILLTKFSFKTLIHDDDISAILRDVTHRAKLVGTSYESDTEFDRLCRVKMANGKFEWFKIFIKIFKTETSTTATIFMFKNTEQKVMEDIYKERINKYQNLLLSTSSMPWDYDCKTQILTFSHSLALLLGYDGLNELGVVTYPNLSKVIHKNDLIKLDNAYESYVNGLSDNFFVELRFIKKDGEPIWIQIKGRAISKDINGVPVQLCGMLEDISKKIESRSQIKLIANIFSYAREGIVITALDGTIIDINDSFTHITGYAKEDVVGRTPSILKSNRHDGAFYKKMWDDIQDIGFWHGEIWNRRKNGEIYPEILTISSVRGEDDEPLHYIAIFSDMTRSKDNEEKLRKIAHYDTLTKVPNRFLALEYLKDFMDNADKTQRKFALAYIDLDGFKIANDIYGHHCGDAVLVKMTNFIKDALRPNDILARFGGDEFVIIINDVENQAEFTSLLDSIIIAASNEIVVGSNKIALSASMGVTIYPQTTNLSINDLLKQADWAMYHAKLAGKNRYYIFDTQKDMLFDYYNDLLISSDKFEDNEFIPMYQPIIDVGLGAITSFELLVRWKHPVKGIMLPLDFLNILRNKKWFNEFSIWVIKNAINAINSLPNSDIKFSVNVPFYQLMNDEFYAKFEELYVDMAPFSRLVIEITDTPLAQYPDIKPGIFDRYKKFGIDFVFDDFDANTAVVNILRDIPASRYKISKSYATTLLTDVKNIEIIKNILCLCNAFGKIAILKGIENNYIYKIATDLGFKRIQGNFISKPVLSQDIKAVMEDIVVQKVNEPKEDRSSYYEFLVFQMVCITKITISIDNNNSLLFDYTEYIKKYKEYLDKIVAVPKCCEDVKNIIDRLHNEELDKPIKDSLLAELESKRLCILNSIDGD</sequence>
<evidence type="ECO:0000313" key="7">
    <source>
        <dbReference type="Proteomes" id="UP000028486"/>
    </source>
</evidence>
<proteinExistence type="predicted"/>
<dbReference type="Pfam" id="PF13426">
    <property type="entry name" value="PAS_9"/>
    <property type="match status" value="2"/>
</dbReference>
<dbReference type="SMART" id="SM00267">
    <property type="entry name" value="GGDEF"/>
    <property type="match status" value="1"/>
</dbReference>
<dbReference type="SMART" id="SM00086">
    <property type="entry name" value="PAC"/>
    <property type="match status" value="3"/>
</dbReference>
<dbReference type="CDD" id="cd01948">
    <property type="entry name" value="EAL"/>
    <property type="match status" value="1"/>
</dbReference>
<reference evidence="7" key="1">
    <citation type="journal article" date="2014" name="Genome Announc.">
        <title>Complete Genome Sequence of Campylobacter iguaniorum Strain 1485ET, Isolated from a Bearded Dragon (Pogona vitticeps).</title>
        <authorList>
            <person name="Gilbert M.J."/>
            <person name="Miller W.G."/>
            <person name="Yee E."/>
            <person name="Kik M."/>
            <person name="Wagenaar J.A."/>
            <person name="Duim B."/>
        </authorList>
    </citation>
    <scope>NUCLEOTIDE SEQUENCE [LARGE SCALE GENOMIC DNA]</scope>
    <source>
        <strain evidence="7">1485E</strain>
    </source>
</reference>
<dbReference type="EMBL" id="CP009043">
    <property type="protein sequence ID" value="AII14293.1"/>
    <property type="molecule type" value="Genomic_DNA"/>
</dbReference>
<dbReference type="SUPFAM" id="SSF55073">
    <property type="entry name" value="Nucleotide cyclase"/>
    <property type="match status" value="1"/>
</dbReference>
<dbReference type="InterPro" id="IPR000160">
    <property type="entry name" value="GGDEF_dom"/>
</dbReference>
<dbReference type="SMART" id="SM00091">
    <property type="entry name" value="PAS"/>
    <property type="match status" value="4"/>
</dbReference>
<dbReference type="InterPro" id="IPR000014">
    <property type="entry name" value="PAS"/>
</dbReference>
<dbReference type="InterPro" id="IPR043128">
    <property type="entry name" value="Rev_trsase/Diguanyl_cyclase"/>
</dbReference>
<feature type="domain" description="PAS" evidence="2">
    <location>
        <begin position="717"/>
        <end position="763"/>
    </location>
</feature>
<dbReference type="SMART" id="SM00052">
    <property type="entry name" value="EAL"/>
    <property type="match status" value="1"/>
</dbReference>
<dbReference type="PROSITE" id="PS50887">
    <property type="entry name" value="GGDEF"/>
    <property type="match status" value="1"/>
</dbReference>
<keyword evidence="1" id="KW-1133">Transmembrane helix</keyword>
<organism evidence="6 7">
    <name type="scientific">Campylobacter iguaniorum</name>
    <dbReference type="NCBI Taxonomy" id="1244531"/>
    <lineage>
        <taxon>Bacteria</taxon>
        <taxon>Pseudomonadati</taxon>
        <taxon>Campylobacterota</taxon>
        <taxon>Epsilonproteobacteria</taxon>
        <taxon>Campylobacterales</taxon>
        <taxon>Campylobacteraceae</taxon>
        <taxon>Campylobacter</taxon>
    </lineage>
</organism>
<dbReference type="InterPro" id="IPR029787">
    <property type="entry name" value="Nucleotide_cyclase"/>
</dbReference>
<dbReference type="NCBIfam" id="TIGR00254">
    <property type="entry name" value="GGDEF"/>
    <property type="match status" value="1"/>
</dbReference>
<dbReference type="SUPFAM" id="SSF55785">
    <property type="entry name" value="PYP-like sensor domain (PAS domain)"/>
    <property type="match status" value="4"/>
</dbReference>
<dbReference type="InterPro" id="IPR013655">
    <property type="entry name" value="PAS_fold_3"/>
</dbReference>
<dbReference type="PANTHER" id="PTHR44757">
    <property type="entry name" value="DIGUANYLATE CYCLASE DGCP"/>
    <property type="match status" value="1"/>
</dbReference>
<dbReference type="InterPro" id="IPR000700">
    <property type="entry name" value="PAS-assoc_C"/>
</dbReference>
<dbReference type="CDD" id="cd01949">
    <property type="entry name" value="GGDEF"/>
    <property type="match status" value="1"/>
</dbReference>
<dbReference type="InterPro" id="IPR001633">
    <property type="entry name" value="EAL_dom"/>
</dbReference>
<feature type="domain" description="GGDEF" evidence="5">
    <location>
        <begin position="874"/>
        <end position="1008"/>
    </location>
</feature>
<dbReference type="InterPro" id="IPR035965">
    <property type="entry name" value="PAS-like_dom_sf"/>
</dbReference>
<dbReference type="CDD" id="cd00130">
    <property type="entry name" value="PAS"/>
    <property type="match status" value="3"/>
</dbReference>
<dbReference type="eggNOG" id="COG5001">
    <property type="taxonomic scope" value="Bacteria"/>
</dbReference>
<dbReference type="SUPFAM" id="SSF141868">
    <property type="entry name" value="EAL domain-like"/>
    <property type="match status" value="1"/>
</dbReference>
<dbReference type="Proteomes" id="UP000028486">
    <property type="component" value="Chromosome"/>
</dbReference>
<feature type="transmembrane region" description="Helical" evidence="1">
    <location>
        <begin position="18"/>
        <end position="37"/>
    </location>
</feature>
<dbReference type="InterPro" id="IPR052155">
    <property type="entry name" value="Biofilm_reg_signaling"/>
</dbReference>
<dbReference type="STRING" id="1244531.CIG2463D_0428"/>
<feature type="domain" description="PAC" evidence="3">
    <location>
        <begin position="667"/>
        <end position="720"/>
    </location>
</feature>
<evidence type="ECO:0000313" key="6">
    <source>
        <dbReference type="EMBL" id="AII14293.1"/>
    </source>
</evidence>
<dbReference type="Pfam" id="PF00990">
    <property type="entry name" value="GGDEF"/>
    <property type="match status" value="1"/>
</dbReference>
<feature type="domain" description="EAL" evidence="4">
    <location>
        <begin position="1013"/>
        <end position="1266"/>
    </location>
</feature>
<dbReference type="OrthoDB" id="9812260at2"/>
<feature type="domain" description="PAC" evidence="3">
    <location>
        <begin position="790"/>
        <end position="842"/>
    </location>
</feature>
<keyword evidence="1" id="KW-0812">Transmembrane</keyword>
<gene>
    <name evidence="6" type="ORF">CIG1485E_0427</name>
</gene>
<evidence type="ECO:0000259" key="4">
    <source>
        <dbReference type="PROSITE" id="PS50883"/>
    </source>
</evidence>
<dbReference type="PROSITE" id="PS50883">
    <property type="entry name" value="EAL"/>
    <property type="match status" value="1"/>
</dbReference>
<accession>A0A076F9E2</accession>
<dbReference type="Pfam" id="PF00563">
    <property type="entry name" value="EAL"/>
    <property type="match status" value="1"/>
</dbReference>
<dbReference type="PROSITE" id="PS50113">
    <property type="entry name" value="PAC"/>
    <property type="match status" value="2"/>
</dbReference>
<dbReference type="PROSITE" id="PS50112">
    <property type="entry name" value="PAS"/>
    <property type="match status" value="1"/>
</dbReference>
<dbReference type="Gene3D" id="3.30.450.20">
    <property type="entry name" value="PAS domain"/>
    <property type="match status" value="4"/>
</dbReference>
<dbReference type="InterPro" id="IPR035919">
    <property type="entry name" value="EAL_sf"/>
</dbReference>
<feature type="transmembrane region" description="Helical" evidence="1">
    <location>
        <begin position="254"/>
        <end position="278"/>
    </location>
</feature>
<evidence type="ECO:0000256" key="1">
    <source>
        <dbReference type="SAM" id="Phobius"/>
    </source>
</evidence>
<evidence type="ECO:0000259" key="5">
    <source>
        <dbReference type="PROSITE" id="PS50887"/>
    </source>
</evidence>
<evidence type="ECO:0000259" key="3">
    <source>
        <dbReference type="PROSITE" id="PS50113"/>
    </source>
</evidence>
<dbReference type="RefSeq" id="WP_038453217.1">
    <property type="nucleotide sequence ID" value="NZ_CP009043.1"/>
</dbReference>
<protein>
    <submittedName>
        <fullName evidence="6">PAS sensor-containing diguanylate cyclase/phosphodiesterase</fullName>
    </submittedName>
</protein>